<dbReference type="SUPFAM" id="SSF55811">
    <property type="entry name" value="Nudix"/>
    <property type="match status" value="1"/>
</dbReference>
<comment type="caution">
    <text evidence="2">The sequence shown here is derived from an EMBL/GenBank/DDBJ whole genome shotgun (WGS) entry which is preliminary data.</text>
</comment>
<dbReference type="InterPro" id="IPR000086">
    <property type="entry name" value="NUDIX_hydrolase_dom"/>
</dbReference>
<reference evidence="2" key="1">
    <citation type="submission" date="2014-04" db="EMBL/GenBank/DDBJ databases">
        <title>Genome assembly of Hyalangium minutum DSM 14724.</title>
        <authorList>
            <person name="Sharma G."/>
            <person name="Subramanian S."/>
        </authorList>
    </citation>
    <scope>NUCLEOTIDE SEQUENCE [LARGE SCALE GENOMIC DNA]</scope>
    <source>
        <strain evidence="2">DSM 14724</strain>
    </source>
</reference>
<dbReference type="EMBL" id="JMCB01000004">
    <property type="protein sequence ID" value="KFE69568.1"/>
    <property type="molecule type" value="Genomic_DNA"/>
</dbReference>
<dbReference type="STRING" id="394096.DB31_6543"/>
<dbReference type="AlphaFoldDB" id="A0A085WPF5"/>
<gene>
    <name evidence="2" type="ORF">DB31_6543</name>
</gene>
<feature type="domain" description="Nudix hydrolase" evidence="1">
    <location>
        <begin position="39"/>
        <end position="185"/>
    </location>
</feature>
<dbReference type="Gene3D" id="3.90.79.10">
    <property type="entry name" value="Nucleoside Triphosphate Pyrophosphohydrolase"/>
    <property type="match status" value="1"/>
</dbReference>
<dbReference type="PANTHER" id="PTHR43222">
    <property type="entry name" value="NUDIX HYDROLASE 23"/>
    <property type="match status" value="1"/>
</dbReference>
<evidence type="ECO:0000259" key="1">
    <source>
        <dbReference type="PROSITE" id="PS51462"/>
    </source>
</evidence>
<name>A0A085WPF5_9BACT</name>
<proteinExistence type="predicted"/>
<organism evidence="2 3">
    <name type="scientific">Hyalangium minutum</name>
    <dbReference type="NCBI Taxonomy" id="394096"/>
    <lineage>
        <taxon>Bacteria</taxon>
        <taxon>Pseudomonadati</taxon>
        <taxon>Myxococcota</taxon>
        <taxon>Myxococcia</taxon>
        <taxon>Myxococcales</taxon>
        <taxon>Cystobacterineae</taxon>
        <taxon>Archangiaceae</taxon>
        <taxon>Hyalangium</taxon>
    </lineage>
</organism>
<dbReference type="InterPro" id="IPR015797">
    <property type="entry name" value="NUDIX_hydrolase-like_dom_sf"/>
</dbReference>
<dbReference type="RefSeq" id="WP_044187258.1">
    <property type="nucleotide sequence ID" value="NZ_JMCB01000004.1"/>
</dbReference>
<evidence type="ECO:0000313" key="3">
    <source>
        <dbReference type="Proteomes" id="UP000028725"/>
    </source>
</evidence>
<dbReference type="Pfam" id="PF00293">
    <property type="entry name" value="NUDIX"/>
    <property type="match status" value="1"/>
</dbReference>
<dbReference type="PROSITE" id="PS51462">
    <property type="entry name" value="NUDIX"/>
    <property type="match status" value="1"/>
</dbReference>
<dbReference type="PANTHER" id="PTHR43222:SF12">
    <property type="entry name" value="NUDIX HYDROLASE"/>
    <property type="match status" value="1"/>
</dbReference>
<dbReference type="Proteomes" id="UP000028725">
    <property type="component" value="Unassembled WGS sequence"/>
</dbReference>
<accession>A0A085WPF5</accession>
<evidence type="ECO:0000313" key="2">
    <source>
        <dbReference type="EMBL" id="KFE69568.1"/>
    </source>
</evidence>
<keyword evidence="3" id="KW-1185">Reference proteome</keyword>
<protein>
    <submittedName>
        <fullName evidence="2">MutT-like protein</fullName>
    </submittedName>
</protein>
<sequence length="185" mass="20058">MPTKDRFCSSCGSAFPEPLAYPRTCINSACKATVWANPIPVSVVLVPVRAEQGVGLLVVRRGIMPGKGKLALAGGFLEEHESWQVGGAREILEETGVKVDASKLQPLWFTSTEPVPNRVLLFSVASTLERSTIPAFTPSHETEERGLVFGPAGLEEVFAFPLHIQAARKWFDAQGLTGPHRFTST</sequence>